<proteinExistence type="predicted"/>
<comment type="caution">
    <text evidence="2">The sequence shown here is derived from an EMBL/GenBank/DDBJ whole genome shotgun (WGS) entry which is preliminary data.</text>
</comment>
<organism evidence="2 3">
    <name type="scientific">Ignelater luminosus</name>
    <name type="common">Cucubano</name>
    <name type="synonym">Pyrophorus luminosus</name>
    <dbReference type="NCBI Taxonomy" id="2038154"/>
    <lineage>
        <taxon>Eukaryota</taxon>
        <taxon>Metazoa</taxon>
        <taxon>Ecdysozoa</taxon>
        <taxon>Arthropoda</taxon>
        <taxon>Hexapoda</taxon>
        <taxon>Insecta</taxon>
        <taxon>Pterygota</taxon>
        <taxon>Neoptera</taxon>
        <taxon>Endopterygota</taxon>
        <taxon>Coleoptera</taxon>
        <taxon>Polyphaga</taxon>
        <taxon>Elateriformia</taxon>
        <taxon>Elateroidea</taxon>
        <taxon>Elateridae</taxon>
        <taxon>Agrypninae</taxon>
        <taxon>Pyrophorini</taxon>
        <taxon>Ignelater</taxon>
    </lineage>
</organism>
<protein>
    <submittedName>
        <fullName evidence="2">Uncharacterized protein</fullName>
    </submittedName>
</protein>
<sequence length="349" mass="40528">MQRHQDDDINKRIDNDECFLLKAEDYSEEQRKDTLQRKCSEELTFATQMKLRAESTADAAKAIKDLISPKRTTKYKRANSSSLQVQTEQITPLKALCMFVEAGLSRRQYKIIKSCQKKLYPCYSILQKTKQDYPTRESYRVTATCTEVNLQDLLDHTVSRLLLHLTPLNEGDGKNLTLICKYFHDPDLSGVDYRLIHRLKVILGAISSGFRIDTNGFDTYCMETAKLYAELYSWQPMTPILHKILMRGSLVIEKELLPIGQLTEEAAEARKKHFRWYRQNYARKFSRESHVPRKTTKPFLRETLKMLFFAESIQSMVDVSDEKESIIEAEESSDEEPWLSPSSVKSNNK</sequence>
<accession>A0A8K0CM05</accession>
<reference evidence="2" key="1">
    <citation type="submission" date="2019-08" db="EMBL/GenBank/DDBJ databases">
        <title>The genome of the North American firefly Photinus pyralis.</title>
        <authorList>
            <consortium name="Photinus pyralis genome working group"/>
            <person name="Fallon T.R."/>
            <person name="Sander Lower S.E."/>
            <person name="Weng J.-K."/>
        </authorList>
    </citation>
    <scope>NUCLEOTIDE SEQUENCE</scope>
    <source>
        <strain evidence="2">TRF0915ILg1</strain>
        <tissue evidence="2">Whole body</tissue>
    </source>
</reference>
<feature type="compositionally biased region" description="Acidic residues" evidence="1">
    <location>
        <begin position="327"/>
        <end position="337"/>
    </location>
</feature>
<evidence type="ECO:0000256" key="1">
    <source>
        <dbReference type="SAM" id="MobiDB-lite"/>
    </source>
</evidence>
<evidence type="ECO:0000313" key="3">
    <source>
        <dbReference type="Proteomes" id="UP000801492"/>
    </source>
</evidence>
<dbReference type="OrthoDB" id="7450257at2759"/>
<keyword evidence="3" id="KW-1185">Reference proteome</keyword>
<dbReference type="EMBL" id="VTPC01087416">
    <property type="protein sequence ID" value="KAF2886522.1"/>
    <property type="molecule type" value="Genomic_DNA"/>
</dbReference>
<evidence type="ECO:0000313" key="2">
    <source>
        <dbReference type="EMBL" id="KAF2886522.1"/>
    </source>
</evidence>
<gene>
    <name evidence="2" type="ORF">ILUMI_19651</name>
</gene>
<name>A0A8K0CM05_IGNLU</name>
<dbReference type="AlphaFoldDB" id="A0A8K0CM05"/>
<feature type="region of interest" description="Disordered" evidence="1">
    <location>
        <begin position="324"/>
        <end position="349"/>
    </location>
</feature>
<feature type="compositionally biased region" description="Polar residues" evidence="1">
    <location>
        <begin position="340"/>
        <end position="349"/>
    </location>
</feature>
<dbReference type="Proteomes" id="UP000801492">
    <property type="component" value="Unassembled WGS sequence"/>
</dbReference>